<feature type="compositionally biased region" description="Polar residues" evidence="1">
    <location>
        <begin position="911"/>
        <end position="922"/>
    </location>
</feature>
<feature type="compositionally biased region" description="Polar residues" evidence="1">
    <location>
        <begin position="932"/>
        <end position="953"/>
    </location>
</feature>
<feature type="region of interest" description="Disordered" evidence="1">
    <location>
        <begin position="845"/>
        <end position="967"/>
    </location>
</feature>
<dbReference type="OrthoDB" id="3946221at2759"/>
<proteinExistence type="predicted"/>
<dbReference type="EMBL" id="JAPQKH010000006">
    <property type="protein sequence ID" value="KAJ5092900.1"/>
    <property type="molecule type" value="Genomic_DNA"/>
</dbReference>
<feature type="compositionally biased region" description="Polar residues" evidence="1">
    <location>
        <begin position="304"/>
        <end position="316"/>
    </location>
</feature>
<evidence type="ECO:0000313" key="2">
    <source>
        <dbReference type="EMBL" id="KAJ5092900.1"/>
    </source>
</evidence>
<keyword evidence="3" id="KW-1185">Reference proteome</keyword>
<accession>A0A9W9F3E8</accession>
<feature type="compositionally biased region" description="Low complexity" evidence="1">
    <location>
        <begin position="1"/>
        <end position="11"/>
    </location>
</feature>
<protein>
    <recommendedName>
        <fullName evidence="4">AT DNA binding protein</fullName>
    </recommendedName>
</protein>
<comment type="caution">
    <text evidence="2">The sequence shown here is derived from an EMBL/GenBank/DDBJ whole genome shotgun (WGS) entry which is preliminary data.</text>
</comment>
<feature type="compositionally biased region" description="Low complexity" evidence="1">
    <location>
        <begin position="498"/>
        <end position="511"/>
    </location>
</feature>
<evidence type="ECO:0008006" key="4">
    <source>
        <dbReference type="Google" id="ProtNLM"/>
    </source>
</evidence>
<feature type="compositionally biased region" description="Acidic residues" evidence="1">
    <location>
        <begin position="525"/>
        <end position="552"/>
    </location>
</feature>
<feature type="compositionally biased region" description="Basic and acidic residues" evidence="1">
    <location>
        <begin position="426"/>
        <end position="438"/>
    </location>
</feature>
<feature type="region of interest" description="Disordered" evidence="1">
    <location>
        <begin position="984"/>
        <end position="1057"/>
    </location>
</feature>
<evidence type="ECO:0000313" key="3">
    <source>
        <dbReference type="Proteomes" id="UP001149165"/>
    </source>
</evidence>
<gene>
    <name evidence="2" type="ORF">N7456_008761</name>
</gene>
<feature type="compositionally biased region" description="Acidic residues" evidence="1">
    <location>
        <begin position="700"/>
        <end position="715"/>
    </location>
</feature>
<dbReference type="Proteomes" id="UP001149165">
    <property type="component" value="Unassembled WGS sequence"/>
</dbReference>
<feature type="region of interest" description="Disordered" evidence="1">
    <location>
        <begin position="1"/>
        <end position="393"/>
    </location>
</feature>
<reference evidence="2" key="1">
    <citation type="submission" date="2022-11" db="EMBL/GenBank/DDBJ databases">
        <authorList>
            <person name="Petersen C."/>
        </authorList>
    </citation>
    <scope>NUCLEOTIDE SEQUENCE</scope>
    <source>
        <strain evidence="2">IBT 30069</strain>
    </source>
</reference>
<reference evidence="2" key="2">
    <citation type="journal article" date="2023" name="IMA Fungus">
        <title>Comparative genomic study of the Penicillium genus elucidates a diverse pangenome and 15 lateral gene transfer events.</title>
        <authorList>
            <person name="Petersen C."/>
            <person name="Sorensen T."/>
            <person name="Nielsen M.R."/>
            <person name="Sondergaard T.E."/>
            <person name="Sorensen J.L."/>
            <person name="Fitzpatrick D.A."/>
            <person name="Frisvad J.C."/>
            <person name="Nielsen K.L."/>
        </authorList>
    </citation>
    <scope>NUCLEOTIDE SEQUENCE</scope>
    <source>
        <strain evidence="2">IBT 30069</strain>
    </source>
</reference>
<feature type="compositionally biased region" description="Acidic residues" evidence="1">
    <location>
        <begin position="993"/>
        <end position="1002"/>
    </location>
</feature>
<feature type="compositionally biased region" description="Acidic residues" evidence="1">
    <location>
        <begin position="751"/>
        <end position="762"/>
    </location>
</feature>
<feature type="compositionally biased region" description="Basic residues" evidence="1">
    <location>
        <begin position="187"/>
        <end position="198"/>
    </location>
</feature>
<feature type="compositionally biased region" description="Low complexity" evidence="1">
    <location>
        <begin position="801"/>
        <end position="812"/>
    </location>
</feature>
<feature type="compositionally biased region" description="Acidic residues" evidence="1">
    <location>
        <begin position="380"/>
        <end position="391"/>
    </location>
</feature>
<feature type="compositionally biased region" description="Acidic residues" evidence="1">
    <location>
        <begin position="658"/>
        <end position="678"/>
    </location>
</feature>
<name>A0A9W9F3E8_9EURO</name>
<feature type="compositionally biased region" description="Basic and acidic residues" evidence="1">
    <location>
        <begin position="588"/>
        <end position="609"/>
    </location>
</feature>
<feature type="compositionally biased region" description="Basic and acidic residues" evidence="1">
    <location>
        <begin position="272"/>
        <end position="285"/>
    </location>
</feature>
<feature type="compositionally biased region" description="Polar residues" evidence="1">
    <location>
        <begin position="467"/>
        <end position="487"/>
    </location>
</feature>
<feature type="compositionally biased region" description="Low complexity" evidence="1">
    <location>
        <begin position="324"/>
        <end position="350"/>
    </location>
</feature>
<feature type="region of interest" description="Disordered" evidence="1">
    <location>
        <begin position="406"/>
        <end position="823"/>
    </location>
</feature>
<sequence>MSSTSRSQSSSPDVLGPPGDAEYLISSPVKPFAGRQSWMSPAVARRQQTPAKRPRATLSPSKSGHSIRFDDVMLPGSPTMKLDGRQRSLSPEKIQQDGNVSPWRIRVTLEATQDEENQLQASPSSKRRRPSTVTTMIPLKDERSPLMEKTPARRKGRPRKSDTHPPNGSPWPASPGNTPGPNEASAQKRKPGRPRKSTPKPQQQELLIASDAPSPQAQSVAHPSPMDMTADVAIESRPWIPRHIIDDDGLDSDSLNADDLPIANLPMPPSVQRERWDEYNGHDYGRATYDTPTIGDAEHHFQDNDQNIHSTPSKMPSPTRERLASSARSSRLAGNTSSPRTYPTPTPTSSLDDEDRTEGNHLHDERESAHQPTSDFGADPTDDHEEFDSIMESEGFTMVSLDTLPSAKQYGLGSGTRNATDNASKILRDREDGRIGDRLKRRLPGINGLRSDSHSSARPSPVAQGPSPASKNNLYPQLNSSDIQPHNSPGAVAYPVIPQFSSPQMSSPQKPHGYHSDLYAIEEIGSGDEEAEAYGDQAEEEEPQEEEQDEMEMLGMDQKDQKDQEDEPVMLESPQLSTKSPLRYSPADLRRARETQWQTEREIVSRHAADPGNSGRVISIESDVDVPQSESYDDNVPEDFSNPYAEPAVEELRSDERFVDEEPLEEEHFEEEPFEEERLEEHPRGYMSRNASEPFPSLEQDNEFEGEIFDEDNESVDIWQQEQNLRSDPEVEPEATSYQSHHQKRDAEQALLDDDGEAEGGFDDIWQQEAREDHSYLSQHSDARVSPSIQENPSPWRRIASSSVHQNNLSSSPAYVTMEHDDTRHLDQTHIRKLREQEVDLSAILAEEDTPNRARYYNGTSTPRSILRRRPGAPYSPLPQSAMKSASSRKSEKRVRLQPISQSPDPVFSAENESPTGNQSPDSAPMSDQIHRNVSSPGSATQATHSSHEQSMATPDHSRQANVEGEPSSWFKRITSLTPRWLKAPQRSHYDSSSDDSEDEQEQYQSDQDEHLNAGSAPHTRDSLVGIDVLSSPSERPPSERTDESAGSPSVNEDEHVPYIEGEDERFAEQEEPNDDIAHDPVDLVDENHDKLRRPRPLAVFGYFSDAHYAVLRRIYRMAKRHPDRLPYFDAPGRAEIIGDWIWTSDGHHGVPITEVQFAIIDRFVHELSHADIEYGGSGQVDWTEADLHRRLISVIIGEQIREERKAKTVRGTSVDTWR</sequence>
<feature type="compositionally biased region" description="Basic and acidic residues" evidence="1">
    <location>
        <begin position="357"/>
        <end position="369"/>
    </location>
</feature>
<organism evidence="2 3">
    <name type="scientific">Penicillium angulare</name>
    <dbReference type="NCBI Taxonomy" id="116970"/>
    <lineage>
        <taxon>Eukaryota</taxon>
        <taxon>Fungi</taxon>
        <taxon>Dikarya</taxon>
        <taxon>Ascomycota</taxon>
        <taxon>Pezizomycotina</taxon>
        <taxon>Eurotiomycetes</taxon>
        <taxon>Eurotiomycetidae</taxon>
        <taxon>Eurotiales</taxon>
        <taxon>Aspergillaceae</taxon>
        <taxon>Penicillium</taxon>
    </lineage>
</organism>
<feature type="compositionally biased region" description="Polar residues" evidence="1">
    <location>
        <begin position="878"/>
        <end position="888"/>
    </location>
</feature>
<dbReference type="AlphaFoldDB" id="A0A9W9F3E8"/>
<evidence type="ECO:0000256" key="1">
    <source>
        <dbReference type="SAM" id="MobiDB-lite"/>
    </source>
</evidence>